<feature type="domain" description="Histidine kinase" evidence="11">
    <location>
        <begin position="407"/>
        <end position="637"/>
    </location>
</feature>
<dbReference type="EC" id="2.7.13.3" evidence="3"/>
<dbReference type="CDD" id="cd00082">
    <property type="entry name" value="HisKA"/>
    <property type="match status" value="1"/>
</dbReference>
<feature type="coiled-coil region" evidence="8">
    <location>
        <begin position="357"/>
        <end position="391"/>
    </location>
</feature>
<sequence>MSDATQNSPKPHANEAHIWQSKLNRKRLIFGAGLVALAMLSGVVLYSKLKEERITLLREQHEEKITLAVIDINRELGDIRNTLRLLSTDNGIIDSLSLFNPLNTHKLSTVFSRFGKAVDNLLQIRWLDERGHERVRINIEQGKAETVRESALQNKGDRYYFKNAMKVKPPEIYISPIDLNIEKGAIVWPFQPVFRIGYQTIETYGMRHGLLMINYDLSNLIDKVRSLNTPDAEVMLVDAWGNWLMHPNKKQEWGTLLGQSYNSLKQTEPQLWERIHNEKASTMEPYHGAMISARLIMLSTKAAPAVAENIYMLVRTPDETIDNIKWESLQPALLLMLGILLVGGRILWRDFAMQHNLRQLTHTLAHEKHELKLLNHELDGALSRQQLLQNELVETRKLSSLGMMVAGVAHELNTPIGGAIISTSSLKSGHRSLKTSVEEGLSRQALEDYLTNTEEGLTLVEHNLTRAANLVKSFKRLALDRSNEEVVSFNLAQVVSDLLCSLTPKLKSSGTTIINHIDTELMLTGYPGIVSQILQNLIINAITYGTYGMSHGEIRLDARLDDTWVIMTVSDNGKGVAPELKESLFDPFVTSGRGLGHTGLGLHLVHQWVTRLMHGRITLESPKAGGTAFVIHLPKNVPHSHPSNNGSSPEKVNNSD</sequence>
<feature type="region of interest" description="Disordered" evidence="9">
    <location>
        <begin position="634"/>
        <end position="656"/>
    </location>
</feature>
<dbReference type="PANTHER" id="PTHR43065">
    <property type="entry name" value="SENSOR HISTIDINE KINASE"/>
    <property type="match status" value="1"/>
</dbReference>
<evidence type="ECO:0000256" key="1">
    <source>
        <dbReference type="ARBA" id="ARBA00000085"/>
    </source>
</evidence>
<dbReference type="PANTHER" id="PTHR43065:SF47">
    <property type="match status" value="1"/>
</dbReference>
<keyword evidence="10" id="KW-0472">Membrane</keyword>
<accession>A0ABU9TR88</accession>
<evidence type="ECO:0000256" key="10">
    <source>
        <dbReference type="SAM" id="Phobius"/>
    </source>
</evidence>
<dbReference type="CDD" id="cd00075">
    <property type="entry name" value="HATPase"/>
    <property type="match status" value="1"/>
</dbReference>
<dbReference type="Pfam" id="PF21623">
    <property type="entry name" value="HK_sensor_dom_bact"/>
    <property type="match status" value="1"/>
</dbReference>
<evidence type="ECO:0000313" key="13">
    <source>
        <dbReference type="Proteomes" id="UP001449225"/>
    </source>
</evidence>
<comment type="subcellular location">
    <subcellularLocation>
        <location evidence="2">Cell membrane</location>
        <topology evidence="2">Multi-pass membrane protein</topology>
    </subcellularLocation>
</comment>
<dbReference type="SUPFAM" id="SSF103190">
    <property type="entry name" value="Sensory domain-like"/>
    <property type="match status" value="2"/>
</dbReference>
<dbReference type="Gene3D" id="3.30.450.20">
    <property type="entry name" value="PAS domain"/>
    <property type="match status" value="2"/>
</dbReference>
<feature type="transmembrane region" description="Helical" evidence="10">
    <location>
        <begin position="28"/>
        <end position="47"/>
    </location>
</feature>
<keyword evidence="7 10" id="KW-1133">Transmembrane helix</keyword>
<protein>
    <recommendedName>
        <fullName evidence="3">histidine kinase</fullName>
        <ecNumber evidence="3">2.7.13.3</ecNumber>
    </recommendedName>
</protein>
<keyword evidence="12" id="KW-0808">Transferase</keyword>
<dbReference type="SMART" id="SM00387">
    <property type="entry name" value="HATPase_c"/>
    <property type="match status" value="1"/>
</dbReference>
<evidence type="ECO:0000256" key="4">
    <source>
        <dbReference type="ARBA" id="ARBA00022475"/>
    </source>
</evidence>
<comment type="caution">
    <text evidence="12">The sequence shown here is derived from an EMBL/GenBank/DDBJ whole genome shotgun (WGS) entry which is preliminary data.</text>
</comment>
<evidence type="ECO:0000256" key="9">
    <source>
        <dbReference type="SAM" id="MobiDB-lite"/>
    </source>
</evidence>
<dbReference type="InterPro" id="IPR003594">
    <property type="entry name" value="HATPase_dom"/>
</dbReference>
<keyword evidence="8" id="KW-0175">Coiled coil</keyword>
<reference evidence="12 13" key="1">
    <citation type="submission" date="2024-03" db="EMBL/GenBank/DDBJ databases">
        <title>Community enrichment and isolation of bacterial strains for fucoidan degradation.</title>
        <authorList>
            <person name="Sichert A."/>
        </authorList>
    </citation>
    <scope>NUCLEOTIDE SEQUENCE [LARGE SCALE GENOMIC DNA]</scope>
    <source>
        <strain evidence="12 13">AS76</strain>
    </source>
</reference>
<evidence type="ECO:0000256" key="8">
    <source>
        <dbReference type="SAM" id="Coils"/>
    </source>
</evidence>
<dbReference type="Gene3D" id="3.30.565.10">
    <property type="entry name" value="Histidine kinase-like ATPase, C-terminal domain"/>
    <property type="match status" value="1"/>
</dbReference>
<evidence type="ECO:0000256" key="3">
    <source>
        <dbReference type="ARBA" id="ARBA00012438"/>
    </source>
</evidence>
<dbReference type="SUPFAM" id="SSF55874">
    <property type="entry name" value="ATPase domain of HSP90 chaperone/DNA topoisomerase II/histidine kinase"/>
    <property type="match status" value="1"/>
</dbReference>
<dbReference type="InterPro" id="IPR004358">
    <property type="entry name" value="Sig_transdc_His_kin-like_C"/>
</dbReference>
<dbReference type="InterPro" id="IPR029151">
    <property type="entry name" value="Sensor-like_sf"/>
</dbReference>
<dbReference type="Gene3D" id="1.10.287.130">
    <property type="match status" value="1"/>
</dbReference>
<dbReference type="InterPro" id="IPR048760">
    <property type="entry name" value="VP0354-like_sensor_dom"/>
</dbReference>
<keyword evidence="13" id="KW-1185">Reference proteome</keyword>
<proteinExistence type="predicted"/>
<organism evidence="12 13">
    <name type="scientific">Neptuniibacter pectenicola</name>
    <dbReference type="NCBI Taxonomy" id="1806669"/>
    <lineage>
        <taxon>Bacteria</taxon>
        <taxon>Pseudomonadati</taxon>
        <taxon>Pseudomonadota</taxon>
        <taxon>Gammaproteobacteria</taxon>
        <taxon>Oceanospirillales</taxon>
        <taxon>Oceanospirillaceae</taxon>
        <taxon>Neptuniibacter</taxon>
    </lineage>
</organism>
<dbReference type="EMBL" id="JBBMRA010000005">
    <property type="protein sequence ID" value="MEM5536152.1"/>
    <property type="molecule type" value="Genomic_DNA"/>
</dbReference>
<dbReference type="InterPro" id="IPR036890">
    <property type="entry name" value="HATPase_C_sf"/>
</dbReference>
<keyword evidence="12" id="KW-0418">Kinase</keyword>
<dbReference type="PRINTS" id="PR00344">
    <property type="entry name" value="BCTRLSENSOR"/>
</dbReference>
<evidence type="ECO:0000259" key="11">
    <source>
        <dbReference type="PROSITE" id="PS50109"/>
    </source>
</evidence>
<dbReference type="RefSeq" id="WP_342854139.1">
    <property type="nucleotide sequence ID" value="NZ_JBBMRA010000005.1"/>
</dbReference>
<dbReference type="Proteomes" id="UP001449225">
    <property type="component" value="Unassembled WGS sequence"/>
</dbReference>
<dbReference type="Pfam" id="PF02518">
    <property type="entry name" value="HATPase_c"/>
    <property type="match status" value="1"/>
</dbReference>
<keyword evidence="4" id="KW-1003">Cell membrane</keyword>
<keyword evidence="5" id="KW-0597">Phosphoprotein</keyword>
<dbReference type="InterPro" id="IPR005467">
    <property type="entry name" value="His_kinase_dom"/>
</dbReference>
<gene>
    <name evidence="12" type="ORF">WNY58_07075</name>
</gene>
<evidence type="ECO:0000256" key="5">
    <source>
        <dbReference type="ARBA" id="ARBA00022553"/>
    </source>
</evidence>
<name>A0ABU9TR88_9GAMM</name>
<comment type="catalytic activity">
    <reaction evidence="1">
        <text>ATP + protein L-histidine = ADP + protein N-phospho-L-histidine.</text>
        <dbReference type="EC" id="2.7.13.3"/>
    </reaction>
</comment>
<evidence type="ECO:0000313" key="12">
    <source>
        <dbReference type="EMBL" id="MEM5536152.1"/>
    </source>
</evidence>
<dbReference type="GO" id="GO:0016301">
    <property type="term" value="F:kinase activity"/>
    <property type="evidence" value="ECO:0007669"/>
    <property type="project" value="UniProtKB-KW"/>
</dbReference>
<feature type="compositionally biased region" description="Low complexity" evidence="9">
    <location>
        <begin position="639"/>
        <end position="649"/>
    </location>
</feature>
<evidence type="ECO:0000256" key="2">
    <source>
        <dbReference type="ARBA" id="ARBA00004651"/>
    </source>
</evidence>
<keyword evidence="6 10" id="KW-0812">Transmembrane</keyword>
<evidence type="ECO:0000256" key="6">
    <source>
        <dbReference type="ARBA" id="ARBA00022692"/>
    </source>
</evidence>
<dbReference type="PROSITE" id="PS50109">
    <property type="entry name" value="HIS_KIN"/>
    <property type="match status" value="1"/>
</dbReference>
<dbReference type="InterPro" id="IPR003661">
    <property type="entry name" value="HisK_dim/P_dom"/>
</dbReference>
<evidence type="ECO:0000256" key="7">
    <source>
        <dbReference type="ARBA" id="ARBA00022989"/>
    </source>
</evidence>